<evidence type="ECO:0000313" key="1">
    <source>
        <dbReference type="EMBL" id="MST54550.1"/>
    </source>
</evidence>
<name>A0A6L5Y8E7_9BACT</name>
<organism evidence="1 2">
    <name type="scientific">Pyramidobacter porci</name>
    <dbReference type="NCBI Taxonomy" id="2605789"/>
    <lineage>
        <taxon>Bacteria</taxon>
        <taxon>Thermotogati</taxon>
        <taxon>Synergistota</taxon>
        <taxon>Synergistia</taxon>
        <taxon>Synergistales</taxon>
        <taxon>Dethiosulfovibrionaceae</taxon>
        <taxon>Pyramidobacter</taxon>
    </lineage>
</organism>
<comment type="caution">
    <text evidence="1">The sequence shown here is derived from an EMBL/GenBank/DDBJ whole genome shotgun (WGS) entry which is preliminary data.</text>
</comment>
<sequence length="128" mass="14021">MKMKRVLVNLAIIFVFAALGWYCYDHGKAYDFIVENVACQDEGQTVGAMEAVQISIDSGEGKILYADDRDQAVAIGSGTHRARIDVLDMNDKPIEGQSRVFAFKLSALGKKPVLNVPFAYRHGSPAAK</sequence>
<proteinExistence type="predicted"/>
<gene>
    <name evidence="1" type="ORF">FYJ74_00560</name>
</gene>
<keyword evidence="2" id="KW-1185">Reference proteome</keyword>
<reference evidence="1 2" key="1">
    <citation type="submission" date="2019-08" db="EMBL/GenBank/DDBJ databases">
        <title>In-depth cultivation of the pig gut microbiome towards novel bacterial diversity and tailored functional studies.</title>
        <authorList>
            <person name="Wylensek D."/>
            <person name="Hitch T.C.A."/>
            <person name="Clavel T."/>
        </authorList>
    </citation>
    <scope>NUCLEOTIDE SEQUENCE [LARGE SCALE GENOMIC DNA]</scope>
    <source>
        <strain evidence="1 2">SM-530-WT-4B</strain>
    </source>
</reference>
<dbReference type="Pfam" id="PF20377">
    <property type="entry name" value="DUF6672"/>
    <property type="match status" value="1"/>
</dbReference>
<dbReference type="EMBL" id="VUNH01000001">
    <property type="protein sequence ID" value="MST54550.1"/>
    <property type="molecule type" value="Genomic_DNA"/>
</dbReference>
<dbReference type="RefSeq" id="WP_154527690.1">
    <property type="nucleotide sequence ID" value="NZ_JAXDZJ010000039.1"/>
</dbReference>
<evidence type="ECO:0000313" key="2">
    <source>
        <dbReference type="Proteomes" id="UP000473699"/>
    </source>
</evidence>
<dbReference type="AlphaFoldDB" id="A0A6L5Y8E7"/>
<accession>A0A6L5Y8E7</accession>
<dbReference type="InterPro" id="IPR046654">
    <property type="entry name" value="DUF6672"/>
</dbReference>
<dbReference type="Proteomes" id="UP000473699">
    <property type="component" value="Unassembled WGS sequence"/>
</dbReference>
<protein>
    <submittedName>
        <fullName evidence="1">Transmembrane BAX inhibitor motif protein-containing protein 1</fullName>
    </submittedName>
</protein>